<dbReference type="AlphaFoldDB" id="A0A6P7Z738"/>
<dbReference type="PRINTS" id="PR00237">
    <property type="entry name" value="GPCRRHODOPSN"/>
</dbReference>
<evidence type="ECO:0000256" key="7">
    <source>
        <dbReference type="ARBA" id="ARBA00023224"/>
    </source>
</evidence>
<feature type="transmembrane region" description="Helical" evidence="10">
    <location>
        <begin position="52"/>
        <end position="71"/>
    </location>
</feature>
<reference evidence="12" key="1">
    <citation type="submission" date="2024-06" db="UniProtKB">
        <authorList>
            <consortium name="RefSeq"/>
        </authorList>
    </citation>
    <scope>NUCLEOTIDE SEQUENCE [LARGE SCALE GENOMIC DNA]</scope>
</reference>
<dbReference type="Gene3D" id="1.20.1070.10">
    <property type="entry name" value="Rhodopsin 7-helix transmembrane proteins"/>
    <property type="match status" value="1"/>
</dbReference>
<dbReference type="InterPro" id="IPR004071">
    <property type="entry name" value="Cyst_leuk_rcpt"/>
</dbReference>
<evidence type="ECO:0000313" key="12">
    <source>
        <dbReference type="Proteomes" id="UP000515156"/>
    </source>
</evidence>
<dbReference type="RefSeq" id="XP_030075177.1">
    <property type="nucleotide sequence ID" value="XM_030219317.1"/>
</dbReference>
<feature type="domain" description="G-protein coupled receptors family 1 profile" evidence="11">
    <location>
        <begin position="32"/>
        <end position="282"/>
    </location>
</feature>
<keyword evidence="3 10" id="KW-1133">Transmembrane helix</keyword>
<comment type="subcellular location">
    <subcellularLocation>
        <location evidence="1">Membrane</location>
        <topology evidence="1">Multi-pass membrane protein</topology>
    </subcellularLocation>
</comment>
<dbReference type="Proteomes" id="UP000515156">
    <property type="component" value="Chromosome 11"/>
</dbReference>
<sequence>MSNGSCCVFEGALLSYFLPPFLIVEFVLGSLGNGIALWGFGFHIKSWKSSTVYLFNLAVADFLLIICLPLRTDYYLRRSNWLYGDLPCRLVLFMLAMNRAGSIFFLTLVAVDRYFRVVHPHHKLNSISNKAAAGVACLIWLLAIAGTSYLLPSSHLTPDSAGSVHCDSFTVCSQVVVWHDILFLLEFFLPLGIVLYCSYKIIWRLRQRQLDKRAKMQTAVRFVTVVAVVFIMCFLPSVAARLHILRLSGRTSSCKALQSADTAFYITVNFTYINSVLDPLVYYVSSPSFRAFYLKIFQVKTDSGRFTAPEAARNRSPGVAAGGSIQSTSHL</sequence>
<dbReference type="GO" id="GO:0005886">
    <property type="term" value="C:plasma membrane"/>
    <property type="evidence" value="ECO:0007669"/>
    <property type="project" value="TreeGrafter"/>
</dbReference>
<dbReference type="InterPro" id="IPR051893">
    <property type="entry name" value="HCARs"/>
</dbReference>
<dbReference type="CTD" id="27198"/>
<feature type="transmembrane region" description="Helical" evidence="10">
    <location>
        <begin position="20"/>
        <end position="40"/>
    </location>
</feature>
<organism evidence="12 13">
    <name type="scientific">Microcaecilia unicolor</name>
    <dbReference type="NCBI Taxonomy" id="1415580"/>
    <lineage>
        <taxon>Eukaryota</taxon>
        <taxon>Metazoa</taxon>
        <taxon>Chordata</taxon>
        <taxon>Craniata</taxon>
        <taxon>Vertebrata</taxon>
        <taxon>Euteleostomi</taxon>
        <taxon>Amphibia</taxon>
        <taxon>Gymnophiona</taxon>
        <taxon>Siphonopidae</taxon>
        <taxon>Microcaecilia</taxon>
    </lineage>
</organism>
<evidence type="ECO:0000313" key="13">
    <source>
        <dbReference type="RefSeq" id="XP_030075177.1"/>
    </source>
</evidence>
<evidence type="ECO:0000256" key="8">
    <source>
        <dbReference type="RuleBase" id="RU000688"/>
    </source>
</evidence>
<feature type="transmembrane region" description="Helical" evidence="10">
    <location>
        <begin position="91"/>
        <end position="111"/>
    </location>
</feature>
<dbReference type="PANTHER" id="PTHR46048:SF6">
    <property type="entry name" value="HYDROXYCARBOXYLIC ACID RECEPTOR 2"/>
    <property type="match status" value="1"/>
</dbReference>
<evidence type="ECO:0000256" key="10">
    <source>
        <dbReference type="SAM" id="Phobius"/>
    </source>
</evidence>
<gene>
    <name evidence="13" type="primary">HCAR1</name>
</gene>
<dbReference type="PROSITE" id="PS00237">
    <property type="entry name" value="G_PROTEIN_RECEP_F1_1"/>
    <property type="match status" value="1"/>
</dbReference>
<keyword evidence="7 8" id="KW-0807">Transducer</keyword>
<protein>
    <submittedName>
        <fullName evidence="13">Hydroxycarboxylic acid receptor 1</fullName>
    </submittedName>
</protein>
<comment type="similarity">
    <text evidence="8">Belongs to the G-protein coupled receptor 1 family.</text>
</comment>
<accession>A0A6P7Z738</accession>
<dbReference type="KEGG" id="muo:115480557"/>
<feature type="transmembrane region" description="Helical" evidence="10">
    <location>
        <begin position="220"/>
        <end position="244"/>
    </location>
</feature>
<feature type="transmembrane region" description="Helical" evidence="10">
    <location>
        <begin position="181"/>
        <end position="199"/>
    </location>
</feature>
<evidence type="ECO:0000256" key="9">
    <source>
        <dbReference type="SAM" id="MobiDB-lite"/>
    </source>
</evidence>
<evidence type="ECO:0000256" key="6">
    <source>
        <dbReference type="ARBA" id="ARBA00023170"/>
    </source>
</evidence>
<dbReference type="PROSITE" id="PS50262">
    <property type="entry name" value="G_PROTEIN_RECEP_F1_2"/>
    <property type="match status" value="1"/>
</dbReference>
<feature type="transmembrane region" description="Helical" evidence="10">
    <location>
        <begin position="131"/>
        <end position="151"/>
    </location>
</feature>
<dbReference type="InterPro" id="IPR000276">
    <property type="entry name" value="GPCR_Rhodpsn"/>
</dbReference>
<dbReference type="PANTHER" id="PTHR46048">
    <property type="entry name" value="HYDROXYCARBOXYLIC ACID RECEPTOR 2"/>
    <property type="match status" value="1"/>
</dbReference>
<dbReference type="InterPro" id="IPR017452">
    <property type="entry name" value="GPCR_Rhodpsn_7TM"/>
</dbReference>
<keyword evidence="12" id="KW-1185">Reference proteome</keyword>
<dbReference type="InParanoid" id="A0A6P7Z738"/>
<dbReference type="GeneID" id="115480557"/>
<evidence type="ECO:0000256" key="4">
    <source>
        <dbReference type="ARBA" id="ARBA00023040"/>
    </source>
</evidence>
<feature type="region of interest" description="Disordered" evidence="9">
    <location>
        <begin position="309"/>
        <end position="331"/>
    </location>
</feature>
<evidence type="ECO:0000256" key="3">
    <source>
        <dbReference type="ARBA" id="ARBA00022989"/>
    </source>
</evidence>
<keyword evidence="6 8" id="KW-0675">Receptor</keyword>
<keyword evidence="2 8" id="KW-0812">Transmembrane</keyword>
<proteinExistence type="inferred from homology"/>
<evidence type="ECO:0000256" key="1">
    <source>
        <dbReference type="ARBA" id="ARBA00004141"/>
    </source>
</evidence>
<dbReference type="Pfam" id="PF00001">
    <property type="entry name" value="7tm_1"/>
    <property type="match status" value="1"/>
</dbReference>
<dbReference type="SUPFAM" id="SSF81321">
    <property type="entry name" value="Family A G protein-coupled receptor-like"/>
    <property type="match status" value="1"/>
</dbReference>
<keyword evidence="4 8" id="KW-0297">G-protein coupled receptor</keyword>
<dbReference type="GO" id="GO:0004974">
    <property type="term" value="F:leukotriene receptor activity"/>
    <property type="evidence" value="ECO:0007669"/>
    <property type="project" value="InterPro"/>
</dbReference>
<dbReference type="PRINTS" id="PR01533">
    <property type="entry name" value="CYSLTRECPTR"/>
</dbReference>
<dbReference type="FunCoup" id="A0A6P7Z738">
    <property type="interactions" value="804"/>
</dbReference>
<evidence type="ECO:0000256" key="5">
    <source>
        <dbReference type="ARBA" id="ARBA00023136"/>
    </source>
</evidence>
<name>A0A6P7Z738_9AMPH</name>
<dbReference type="OrthoDB" id="10055255at2759"/>
<evidence type="ECO:0000259" key="11">
    <source>
        <dbReference type="PROSITE" id="PS50262"/>
    </source>
</evidence>
<reference evidence="13" key="2">
    <citation type="submission" date="2025-08" db="UniProtKB">
        <authorList>
            <consortium name="RefSeq"/>
        </authorList>
    </citation>
    <scope>IDENTIFICATION</scope>
</reference>
<keyword evidence="5 10" id="KW-0472">Membrane</keyword>
<evidence type="ECO:0000256" key="2">
    <source>
        <dbReference type="ARBA" id="ARBA00022692"/>
    </source>
</evidence>